<evidence type="ECO:0000313" key="3">
    <source>
        <dbReference type="Proteomes" id="UP001281761"/>
    </source>
</evidence>
<evidence type="ECO:0000256" key="1">
    <source>
        <dbReference type="SAM" id="MobiDB-lite"/>
    </source>
</evidence>
<accession>A0ABQ9WVN4</accession>
<proteinExistence type="predicted"/>
<name>A0ABQ9WVN4_9EUKA</name>
<protein>
    <submittedName>
        <fullName evidence="2">Uncharacterized protein</fullName>
    </submittedName>
</protein>
<organism evidence="2 3">
    <name type="scientific">Blattamonas nauphoetae</name>
    <dbReference type="NCBI Taxonomy" id="2049346"/>
    <lineage>
        <taxon>Eukaryota</taxon>
        <taxon>Metamonada</taxon>
        <taxon>Preaxostyla</taxon>
        <taxon>Oxymonadida</taxon>
        <taxon>Blattamonas</taxon>
    </lineage>
</organism>
<reference evidence="2 3" key="1">
    <citation type="journal article" date="2022" name="bioRxiv">
        <title>Genomics of Preaxostyla Flagellates Illuminates Evolutionary Transitions and the Path Towards Mitochondrial Loss.</title>
        <authorList>
            <person name="Novak L.V.F."/>
            <person name="Treitli S.C."/>
            <person name="Pyrih J."/>
            <person name="Halakuc P."/>
            <person name="Pipaliya S.V."/>
            <person name="Vacek V."/>
            <person name="Brzon O."/>
            <person name="Soukal P."/>
            <person name="Eme L."/>
            <person name="Dacks J.B."/>
            <person name="Karnkowska A."/>
            <person name="Elias M."/>
            <person name="Hampl V."/>
        </authorList>
    </citation>
    <scope>NUCLEOTIDE SEQUENCE [LARGE SCALE GENOMIC DNA]</scope>
    <source>
        <strain evidence="2">NAU3</strain>
        <tissue evidence="2">Gut</tissue>
    </source>
</reference>
<evidence type="ECO:0000313" key="2">
    <source>
        <dbReference type="EMBL" id="KAK2943393.1"/>
    </source>
</evidence>
<sequence>MQRKENRADQSIAFKINHPNAKEARADASLSKVGTEGVGGRGPVPSLSVRPFHRRVFVHSIAECSSIPSMLSNHDGGVNFGGALTSIDPSFTYFDGTTQMPGDASSMELRLDGVEQLRVMLTEFPLLFSLSIHPRRLKQKLPCPLSADRPRADGGIGLWKVRVASADVRGRREECIQFEIGREGSDISA</sequence>
<feature type="region of interest" description="Disordered" evidence="1">
    <location>
        <begin position="1"/>
        <end position="41"/>
    </location>
</feature>
<comment type="caution">
    <text evidence="2">The sequence shown here is derived from an EMBL/GenBank/DDBJ whole genome shotgun (WGS) entry which is preliminary data.</text>
</comment>
<gene>
    <name evidence="2" type="ORF">BLNAU_21703</name>
</gene>
<keyword evidence="3" id="KW-1185">Reference proteome</keyword>
<dbReference type="Proteomes" id="UP001281761">
    <property type="component" value="Unassembled WGS sequence"/>
</dbReference>
<dbReference type="EMBL" id="JARBJD010000349">
    <property type="protein sequence ID" value="KAK2943393.1"/>
    <property type="molecule type" value="Genomic_DNA"/>
</dbReference>